<reference evidence="1 2" key="1">
    <citation type="submission" date="2017-06" db="EMBL/GenBank/DDBJ databases">
        <title>Sequencing and comparative analysis of myxobacterial genomes.</title>
        <authorList>
            <person name="Rupp O."/>
            <person name="Goesmann A."/>
            <person name="Sogaard-Andersen L."/>
        </authorList>
    </citation>
    <scope>NUCLEOTIDE SEQUENCE [LARGE SCALE GENOMIC DNA]</scope>
    <source>
        <strain evidence="1 2">DSM 14697</strain>
    </source>
</reference>
<dbReference type="AlphaFoldDB" id="A0A250JTW1"/>
<evidence type="ECO:0000313" key="1">
    <source>
        <dbReference type="EMBL" id="ATB46546.1"/>
    </source>
</evidence>
<dbReference type="KEGG" id="mmas:MYMAC_002151"/>
<proteinExistence type="predicted"/>
<dbReference type="Proteomes" id="UP000217343">
    <property type="component" value="Chromosome"/>
</dbReference>
<sequence>MVSESCKARFREVELVGTCTRHEGAAAYVQARGSAPTPVSLRCIEDQLPRGCEVGKTYAVSGAVSAVVDRRRLSSMDCMAFGRDVQSIAGCREAQAEPLRIVLAKGCVVRAQY</sequence>
<gene>
    <name evidence="1" type="ORF">MYMAC_002151</name>
</gene>
<dbReference type="EMBL" id="CP022203">
    <property type="protein sequence ID" value="ATB46546.1"/>
    <property type="molecule type" value="Genomic_DNA"/>
</dbReference>
<evidence type="ECO:0000313" key="2">
    <source>
        <dbReference type="Proteomes" id="UP000217343"/>
    </source>
</evidence>
<keyword evidence="2" id="KW-1185">Reference proteome</keyword>
<name>A0A250JTW1_9BACT</name>
<protein>
    <submittedName>
        <fullName evidence="1">Uncharacterized protein</fullName>
    </submittedName>
</protein>
<organism evidence="1 2">
    <name type="scientific">Corallococcus macrosporus DSM 14697</name>
    <dbReference type="NCBI Taxonomy" id="1189310"/>
    <lineage>
        <taxon>Bacteria</taxon>
        <taxon>Pseudomonadati</taxon>
        <taxon>Myxococcota</taxon>
        <taxon>Myxococcia</taxon>
        <taxon>Myxococcales</taxon>
        <taxon>Cystobacterineae</taxon>
        <taxon>Myxococcaceae</taxon>
        <taxon>Corallococcus</taxon>
    </lineage>
</organism>
<accession>A0A250JTW1</accession>